<evidence type="ECO:0000313" key="3">
    <source>
        <dbReference type="EMBL" id="KAJ9603107.1"/>
    </source>
</evidence>
<gene>
    <name evidence="3" type="ORF">H2200_012402</name>
</gene>
<keyword evidence="4" id="KW-1185">Reference proteome</keyword>
<dbReference type="PROSITE" id="PS50222">
    <property type="entry name" value="EF_HAND_2"/>
    <property type="match status" value="1"/>
</dbReference>
<feature type="domain" description="EF-hand" evidence="2">
    <location>
        <begin position="195"/>
        <end position="230"/>
    </location>
</feature>
<evidence type="ECO:0000256" key="1">
    <source>
        <dbReference type="SAM" id="SignalP"/>
    </source>
</evidence>
<reference evidence="3" key="1">
    <citation type="submission" date="2022-10" db="EMBL/GenBank/DDBJ databases">
        <title>Culturing micro-colonial fungi from biological soil crusts in the Mojave desert and describing Neophaeococcomyces mojavensis, and introducing the new genera and species Taxawa tesnikishii.</title>
        <authorList>
            <person name="Kurbessoian T."/>
            <person name="Stajich J.E."/>
        </authorList>
    </citation>
    <scope>NUCLEOTIDE SEQUENCE</scope>
    <source>
        <strain evidence="3">TK_41</strain>
    </source>
</reference>
<comment type="caution">
    <text evidence="3">The sequence shown here is derived from an EMBL/GenBank/DDBJ whole genome shotgun (WGS) entry which is preliminary data.</text>
</comment>
<accession>A0AA38WXV8</accession>
<keyword evidence="1" id="KW-0732">Signal</keyword>
<dbReference type="GO" id="GO:0005509">
    <property type="term" value="F:calcium ion binding"/>
    <property type="evidence" value="ECO:0007669"/>
    <property type="project" value="InterPro"/>
</dbReference>
<feature type="signal peptide" evidence="1">
    <location>
        <begin position="1"/>
        <end position="22"/>
    </location>
</feature>
<evidence type="ECO:0000313" key="4">
    <source>
        <dbReference type="Proteomes" id="UP001172673"/>
    </source>
</evidence>
<dbReference type="InterPro" id="IPR002048">
    <property type="entry name" value="EF_hand_dom"/>
</dbReference>
<dbReference type="EMBL" id="JAPDRK010000023">
    <property type="protein sequence ID" value="KAJ9603107.1"/>
    <property type="molecule type" value="Genomic_DNA"/>
</dbReference>
<proteinExistence type="predicted"/>
<dbReference type="InterPro" id="IPR011992">
    <property type="entry name" value="EF-hand-dom_pair"/>
</dbReference>
<dbReference type="Proteomes" id="UP001172673">
    <property type="component" value="Unassembled WGS sequence"/>
</dbReference>
<evidence type="ECO:0000259" key="2">
    <source>
        <dbReference type="PROSITE" id="PS50222"/>
    </source>
</evidence>
<feature type="chain" id="PRO_5041213083" description="EF-hand domain-containing protein" evidence="1">
    <location>
        <begin position="23"/>
        <end position="230"/>
    </location>
</feature>
<dbReference type="SUPFAM" id="SSF47473">
    <property type="entry name" value="EF-hand"/>
    <property type="match status" value="1"/>
</dbReference>
<dbReference type="AlphaFoldDB" id="A0AA38WXV8"/>
<name>A0AA38WXV8_9EURO</name>
<sequence>MLFAVIPISLLLFQAALQRVYAKCCHEDYWATCGDGTHGTPCCGYKTCNGFCCACQGVEIIREVVYSYQTSPTYHTYKWTSVITAPAGTTWTCRASHLTTTDPPPQLTSVQAKREEPTKIRLRVEIDLAATVTKAPHTILGRSTAPPPYNAQMLADLKETFTHVCGGRTHNGANVVNLDDYYGYFNVTADQKGTDFAKSVRAKFHTHDINGDGFLTMDEAELLCDSNGCT</sequence>
<protein>
    <recommendedName>
        <fullName evidence="2">EF-hand domain-containing protein</fullName>
    </recommendedName>
</protein>
<organism evidence="3 4">
    <name type="scientific">Cladophialophora chaetospira</name>
    <dbReference type="NCBI Taxonomy" id="386627"/>
    <lineage>
        <taxon>Eukaryota</taxon>
        <taxon>Fungi</taxon>
        <taxon>Dikarya</taxon>
        <taxon>Ascomycota</taxon>
        <taxon>Pezizomycotina</taxon>
        <taxon>Eurotiomycetes</taxon>
        <taxon>Chaetothyriomycetidae</taxon>
        <taxon>Chaetothyriales</taxon>
        <taxon>Herpotrichiellaceae</taxon>
        <taxon>Cladophialophora</taxon>
    </lineage>
</organism>